<reference evidence="1" key="1">
    <citation type="submission" date="2018-05" db="EMBL/GenBank/DDBJ databases">
        <authorList>
            <person name="Lanie J.A."/>
            <person name="Ng W.-L."/>
            <person name="Kazmierczak K.M."/>
            <person name="Andrzejewski T.M."/>
            <person name="Davidsen T.M."/>
            <person name="Wayne K.J."/>
            <person name="Tettelin H."/>
            <person name="Glass J.I."/>
            <person name="Rusch D."/>
            <person name="Podicherti R."/>
            <person name="Tsui H.-C.T."/>
            <person name="Winkler M.E."/>
        </authorList>
    </citation>
    <scope>NUCLEOTIDE SEQUENCE</scope>
</reference>
<sequence>MSELKLNNERLYNRIFSIQYIYNIYICGNNDMGLT</sequence>
<organism evidence="1">
    <name type="scientific">marine metagenome</name>
    <dbReference type="NCBI Taxonomy" id="408172"/>
    <lineage>
        <taxon>unclassified sequences</taxon>
        <taxon>metagenomes</taxon>
        <taxon>ecological metagenomes</taxon>
    </lineage>
</organism>
<accession>A0A382N7E5</accession>
<dbReference type="EMBL" id="UINC01098516">
    <property type="protein sequence ID" value="SVC57093.1"/>
    <property type="molecule type" value="Genomic_DNA"/>
</dbReference>
<protein>
    <submittedName>
        <fullName evidence="1">Uncharacterized protein</fullName>
    </submittedName>
</protein>
<gene>
    <name evidence="1" type="ORF">METZ01_LOCUS309947</name>
</gene>
<evidence type="ECO:0000313" key="1">
    <source>
        <dbReference type="EMBL" id="SVC57093.1"/>
    </source>
</evidence>
<name>A0A382N7E5_9ZZZZ</name>
<proteinExistence type="predicted"/>
<dbReference type="AlphaFoldDB" id="A0A382N7E5"/>